<dbReference type="HOGENOM" id="CLU_061245_1_0_1"/>
<dbReference type="InterPro" id="IPR044688">
    <property type="entry name" value="SCI-1-like"/>
</dbReference>
<proteinExistence type="predicted"/>
<evidence type="ECO:0000313" key="2">
    <source>
        <dbReference type="EMBL" id="ELU39197.1"/>
    </source>
</evidence>
<evidence type="ECO:0000313" key="3">
    <source>
        <dbReference type="Proteomes" id="UP000011668"/>
    </source>
</evidence>
<feature type="region of interest" description="Disordered" evidence="1">
    <location>
        <begin position="177"/>
        <end position="280"/>
    </location>
</feature>
<comment type="caution">
    <text evidence="2">The sequence shown here is derived from an EMBL/GenBank/DDBJ whole genome shotgun (WGS) entry which is preliminary data.</text>
</comment>
<keyword evidence="3" id="KW-1185">Reference proteome</keyword>
<feature type="compositionally biased region" description="Polar residues" evidence="1">
    <location>
        <begin position="186"/>
        <end position="198"/>
    </location>
</feature>
<dbReference type="OrthoDB" id="2139939at2759"/>
<feature type="compositionally biased region" description="Basic and acidic residues" evidence="1">
    <location>
        <begin position="254"/>
        <end position="280"/>
    </location>
</feature>
<name>L8WQY5_THACA</name>
<protein>
    <submittedName>
        <fullName evidence="2">Uncharacterized protein</fullName>
    </submittedName>
</protein>
<dbReference type="EMBL" id="AFRT01001891">
    <property type="protein sequence ID" value="ELU39197.1"/>
    <property type="molecule type" value="Genomic_DNA"/>
</dbReference>
<organism evidence="2 3">
    <name type="scientific">Thanatephorus cucumeris (strain AG1-IA)</name>
    <name type="common">Rice sheath blight fungus</name>
    <name type="synonym">Rhizoctonia solani</name>
    <dbReference type="NCBI Taxonomy" id="983506"/>
    <lineage>
        <taxon>Eukaryota</taxon>
        <taxon>Fungi</taxon>
        <taxon>Dikarya</taxon>
        <taxon>Basidiomycota</taxon>
        <taxon>Agaricomycotina</taxon>
        <taxon>Agaricomycetes</taxon>
        <taxon>Cantharellales</taxon>
        <taxon>Ceratobasidiaceae</taxon>
        <taxon>Rhizoctonia</taxon>
        <taxon>Rhizoctonia solani AG-1</taxon>
    </lineage>
</organism>
<reference evidence="2 3" key="1">
    <citation type="journal article" date="2013" name="Nat. Commun.">
        <title>The evolution and pathogenic mechanisms of the rice sheath blight pathogen.</title>
        <authorList>
            <person name="Zheng A."/>
            <person name="Lin R."/>
            <person name="Xu L."/>
            <person name="Qin P."/>
            <person name="Tang C."/>
            <person name="Ai P."/>
            <person name="Zhang D."/>
            <person name="Liu Y."/>
            <person name="Sun Z."/>
            <person name="Feng H."/>
            <person name="Wang Y."/>
            <person name="Chen Y."/>
            <person name="Liang X."/>
            <person name="Fu R."/>
            <person name="Li Q."/>
            <person name="Zhang J."/>
            <person name="Yu X."/>
            <person name="Xie Z."/>
            <person name="Ding L."/>
            <person name="Guan P."/>
            <person name="Tang J."/>
            <person name="Liang Y."/>
            <person name="Wang S."/>
            <person name="Deng Q."/>
            <person name="Li S."/>
            <person name="Zhu J."/>
            <person name="Wang L."/>
            <person name="Liu H."/>
            <person name="Li P."/>
        </authorList>
    </citation>
    <scope>NUCLEOTIDE SEQUENCE [LARGE SCALE GENOMIC DNA]</scope>
    <source>
        <strain evidence="3">AG-1 IA</strain>
    </source>
</reference>
<dbReference type="PANTHER" id="PTHR34117">
    <property type="entry name" value="STYLE CELL-CYCLE INHIBITOR 1"/>
    <property type="match status" value="1"/>
</dbReference>
<dbReference type="STRING" id="983506.L8WQY5"/>
<feature type="compositionally biased region" description="Basic and acidic residues" evidence="1">
    <location>
        <begin position="218"/>
        <end position="233"/>
    </location>
</feature>
<sequence length="353" mass="39383">MRQSVHTLVMMSLPISAEAPFLLGNHRYKLTEPNRFIDKGLQMPTQGNIVIPSTMPRDKSRSRSRSPTPKLSLRSLGVSEISESDYFKKNSEFRAWLREERGKYFDELSGERARHYFRKFVKAWNKGKLPKELYNADEATESARPASSQTSYRWSFADNGLKVSAAELRAAREAVSQATYDLDAPPTSSTASKRTQGPSLPPGKAIGPSLPSASDLTLQREEAVESARGERRTANKRARERLEDEDGGIGPKAVGREGMMEKKRARREDDKAMRDRKEEGGLEVGEDVLMGAGNSDSFRAAIARRDAARARWAEKKATSGNGNGSSNDRLEAMKAREAETMAMFRNMAKERFG</sequence>
<dbReference type="PANTHER" id="PTHR34117:SF1">
    <property type="entry name" value="STYLE CELL-CYCLE INHIBITOR 1"/>
    <property type="match status" value="1"/>
</dbReference>
<dbReference type="OMA" id="MFAMYLD"/>
<dbReference type="AlphaFoldDB" id="L8WQY5"/>
<evidence type="ECO:0000256" key="1">
    <source>
        <dbReference type="SAM" id="MobiDB-lite"/>
    </source>
</evidence>
<gene>
    <name evidence="2" type="ORF">AG1IA_06777</name>
</gene>
<accession>L8WQY5</accession>
<feature type="region of interest" description="Disordered" evidence="1">
    <location>
        <begin position="47"/>
        <end position="72"/>
    </location>
</feature>
<dbReference type="Proteomes" id="UP000011668">
    <property type="component" value="Unassembled WGS sequence"/>
</dbReference>